<comment type="function">
    <text evidence="4">Responsible for synthesis of pseudouridine from uracil-65 in transfer RNAs.</text>
</comment>
<gene>
    <name evidence="11" type="ORF">AB4875_09155</name>
</gene>
<keyword evidence="12" id="KW-1185">Reference proteome</keyword>
<feature type="domain" description="Pseudouridine synthase RsuA/RluA-like" evidence="10">
    <location>
        <begin position="23"/>
        <end position="180"/>
    </location>
</feature>
<comment type="catalytic activity">
    <reaction evidence="3">
        <text>uridine(65) in tRNA = pseudouridine(65) in tRNA</text>
        <dbReference type="Rhea" id="RHEA:42536"/>
        <dbReference type="Rhea" id="RHEA-COMP:10103"/>
        <dbReference type="Rhea" id="RHEA-COMP:10104"/>
        <dbReference type="ChEBI" id="CHEBI:65314"/>
        <dbReference type="ChEBI" id="CHEBI:65315"/>
        <dbReference type="EC" id="5.4.99.26"/>
    </reaction>
</comment>
<evidence type="ECO:0000256" key="1">
    <source>
        <dbReference type="ARBA" id="ARBA00022694"/>
    </source>
</evidence>
<keyword evidence="1" id="KW-0819">tRNA processing</keyword>
<evidence type="ECO:0000313" key="12">
    <source>
        <dbReference type="Proteomes" id="UP001557484"/>
    </source>
</evidence>
<dbReference type="InterPro" id="IPR020103">
    <property type="entry name" value="PsdUridine_synth_cat_dom_sf"/>
</dbReference>
<dbReference type="PROSITE" id="PS01129">
    <property type="entry name" value="PSI_RLU"/>
    <property type="match status" value="1"/>
</dbReference>
<accession>A0ABV3TVM6</accession>
<dbReference type="InterPro" id="IPR050188">
    <property type="entry name" value="RluA_PseudoU_synthase"/>
</dbReference>
<evidence type="ECO:0000256" key="4">
    <source>
        <dbReference type="ARBA" id="ARBA00037670"/>
    </source>
</evidence>
<keyword evidence="2" id="KW-0413">Isomerase</keyword>
<evidence type="ECO:0000256" key="2">
    <source>
        <dbReference type="ARBA" id="ARBA00023235"/>
    </source>
</evidence>
<dbReference type="Proteomes" id="UP001557484">
    <property type="component" value="Unassembled WGS sequence"/>
</dbReference>
<evidence type="ECO:0000256" key="8">
    <source>
        <dbReference type="ARBA" id="ARBA00041975"/>
    </source>
</evidence>
<comment type="caution">
    <text evidence="11">The sequence shown here is derived from an EMBL/GenBank/DDBJ whole genome shotgun (WGS) entry which is preliminary data.</text>
</comment>
<dbReference type="EMBL" id="JBFRYB010000001">
    <property type="protein sequence ID" value="MEX1665659.1"/>
    <property type="molecule type" value="Genomic_DNA"/>
</dbReference>
<dbReference type="InterPro" id="IPR006145">
    <property type="entry name" value="PsdUridine_synth_RsuA/RluA"/>
</dbReference>
<dbReference type="SUPFAM" id="SSF55120">
    <property type="entry name" value="Pseudouridine synthase"/>
    <property type="match status" value="1"/>
</dbReference>
<dbReference type="Gene3D" id="3.30.2350.10">
    <property type="entry name" value="Pseudouridine synthase"/>
    <property type="match status" value="1"/>
</dbReference>
<sequence length="255" mass="29168">MPDFEQVAKTAERLDILYQDEYIIAINKPSGLLVHRSPIDRHETRFAIQILRDQIGQYVYPAHRLDKPTSGVLLFGLSGAVASELGHIFSGQQIKKSYLAVVRGHCAEAGHIDHALTEITDQRIAKSKVAAKQSAVTDFRLLGQYQLDVEIESYPQSRYSLLELQPQTGRRHQLRRHLKHISHPIIGDAKYGRGRHNRYFAEHLQCPRLLLHAAQQTFQHPVSGLEICINAPIDVHFSKLLRRFAWIDLLPPEWQ</sequence>
<dbReference type="EC" id="5.4.99.26" evidence="5"/>
<evidence type="ECO:0000256" key="5">
    <source>
        <dbReference type="ARBA" id="ARBA00038943"/>
    </source>
</evidence>
<organism evidence="11 12">
    <name type="scientific">Zhongshania arctica</name>
    <dbReference type="NCBI Taxonomy" id="3238302"/>
    <lineage>
        <taxon>Bacteria</taxon>
        <taxon>Pseudomonadati</taxon>
        <taxon>Pseudomonadota</taxon>
        <taxon>Gammaproteobacteria</taxon>
        <taxon>Cellvibrionales</taxon>
        <taxon>Spongiibacteraceae</taxon>
        <taxon>Zhongshania</taxon>
    </lineage>
</organism>
<dbReference type="InterPro" id="IPR006224">
    <property type="entry name" value="PsdUridine_synth_RluA-like_CS"/>
</dbReference>
<name>A0ABV3TVM6_9GAMM</name>
<evidence type="ECO:0000256" key="6">
    <source>
        <dbReference type="ARBA" id="ARBA00040675"/>
    </source>
</evidence>
<dbReference type="Pfam" id="PF00849">
    <property type="entry name" value="PseudoU_synth_2"/>
    <property type="match status" value="1"/>
</dbReference>
<evidence type="ECO:0000313" key="11">
    <source>
        <dbReference type="EMBL" id="MEX1665659.1"/>
    </source>
</evidence>
<evidence type="ECO:0000256" key="3">
    <source>
        <dbReference type="ARBA" id="ARBA00036607"/>
    </source>
</evidence>
<evidence type="ECO:0000256" key="9">
    <source>
        <dbReference type="ARBA" id="ARBA00043049"/>
    </source>
</evidence>
<protein>
    <recommendedName>
        <fullName evidence="6">tRNA pseudouridine synthase C</fullName>
        <ecNumber evidence="5">5.4.99.26</ecNumber>
    </recommendedName>
    <alternativeName>
        <fullName evidence="8">tRNA pseudouridine(65) synthase</fullName>
    </alternativeName>
    <alternativeName>
        <fullName evidence="9">tRNA pseudouridylate synthase C</fullName>
    </alternativeName>
    <alternativeName>
        <fullName evidence="7">tRNA-uridine isomerase C</fullName>
    </alternativeName>
</protein>
<dbReference type="RefSeq" id="WP_368375760.1">
    <property type="nucleotide sequence ID" value="NZ_JBFRYB010000001.1"/>
</dbReference>
<evidence type="ECO:0000259" key="10">
    <source>
        <dbReference type="Pfam" id="PF00849"/>
    </source>
</evidence>
<dbReference type="PANTHER" id="PTHR21600:SF56">
    <property type="entry name" value="TRNA PSEUDOURIDINE SYNTHASE C"/>
    <property type="match status" value="1"/>
</dbReference>
<proteinExistence type="predicted"/>
<reference evidence="11 12" key="1">
    <citation type="journal article" date="2011" name="Int. J. Syst. Evol. Microbiol.">
        <title>Zhongshania antarctica gen. nov., sp. nov. and Zhongshania guokunii sp. nov., gammaproteobacteria respectively isolated from coastal attached (fast) ice and surface seawater of the Antarctic.</title>
        <authorList>
            <person name="Li H.J."/>
            <person name="Zhang X.Y."/>
            <person name="Chen C.X."/>
            <person name="Zhang Y.J."/>
            <person name="Gao Z.M."/>
            <person name="Yu Y."/>
            <person name="Chen X.L."/>
            <person name="Chen B."/>
            <person name="Zhang Y.Z."/>
        </authorList>
    </citation>
    <scope>NUCLEOTIDE SEQUENCE [LARGE SCALE GENOMIC DNA]</scope>
    <source>
        <strain evidence="11 12">R06B22</strain>
    </source>
</reference>
<dbReference type="PANTHER" id="PTHR21600">
    <property type="entry name" value="MITOCHONDRIAL RNA PSEUDOURIDINE SYNTHASE"/>
    <property type="match status" value="1"/>
</dbReference>
<evidence type="ECO:0000256" key="7">
    <source>
        <dbReference type="ARBA" id="ARBA00041803"/>
    </source>
</evidence>